<protein>
    <recommendedName>
        <fullName evidence="3">DUF4178 domain-containing protein</fullName>
    </recommendedName>
</protein>
<evidence type="ECO:0000313" key="1">
    <source>
        <dbReference type="EMBL" id="MCY6485202.1"/>
    </source>
</evidence>
<evidence type="ECO:0000313" key="2">
    <source>
        <dbReference type="Proteomes" id="UP001078443"/>
    </source>
</evidence>
<name>A0ABT4D264_9CLOT</name>
<comment type="caution">
    <text evidence="1">The sequence shown here is derived from an EMBL/GenBank/DDBJ whole genome shotgun (WGS) entry which is preliminary data.</text>
</comment>
<reference evidence="1" key="1">
    <citation type="submission" date="2022-12" db="EMBL/GenBank/DDBJ databases">
        <authorList>
            <person name="Wang J."/>
        </authorList>
    </citation>
    <scope>NUCLEOTIDE SEQUENCE</scope>
    <source>
        <strain evidence="1">HY-45-18</strain>
    </source>
</reference>
<accession>A0ABT4D264</accession>
<dbReference type="Proteomes" id="UP001078443">
    <property type="component" value="Unassembled WGS sequence"/>
</dbReference>
<dbReference type="RefSeq" id="WP_268041517.1">
    <property type="nucleotide sequence ID" value="NZ_JAPQER010000005.1"/>
</dbReference>
<gene>
    <name evidence="1" type="ORF">OW763_12720</name>
</gene>
<evidence type="ECO:0008006" key="3">
    <source>
        <dbReference type="Google" id="ProtNLM"/>
    </source>
</evidence>
<proteinExistence type="predicted"/>
<organism evidence="1 2">
    <name type="scientific">Clostridium aestuarii</name>
    <dbReference type="NCBI Taxonomy" id="338193"/>
    <lineage>
        <taxon>Bacteria</taxon>
        <taxon>Bacillati</taxon>
        <taxon>Bacillota</taxon>
        <taxon>Clostridia</taxon>
        <taxon>Eubacteriales</taxon>
        <taxon>Clostridiaceae</taxon>
        <taxon>Clostridium</taxon>
    </lineage>
</organism>
<sequence>MEWNQKIEDIINNKKWIANDNGLWKIQCCKLVNDEDELMVFIVADELEGPACARVEKVIVTGSELVLFYDSQYDYVLEESEYDNYSKFITSEEWKILFKGNAIGDLKEMNMISEEEGFYVEPHEGIERYMSNYDKRVSEEIAEHFNL</sequence>
<keyword evidence="2" id="KW-1185">Reference proteome</keyword>
<dbReference type="EMBL" id="JAPQER010000005">
    <property type="protein sequence ID" value="MCY6485202.1"/>
    <property type="molecule type" value="Genomic_DNA"/>
</dbReference>